<organism evidence="1 2">
    <name type="scientific">Kaistella daneshvariae</name>
    <dbReference type="NCBI Taxonomy" id="2487074"/>
    <lineage>
        <taxon>Bacteria</taxon>
        <taxon>Pseudomonadati</taxon>
        <taxon>Bacteroidota</taxon>
        <taxon>Flavobacteriia</taxon>
        <taxon>Flavobacteriales</taxon>
        <taxon>Weeksellaceae</taxon>
        <taxon>Chryseobacterium group</taxon>
        <taxon>Kaistella</taxon>
    </lineage>
</organism>
<dbReference type="AlphaFoldDB" id="A0A3N0X0T9"/>
<dbReference type="Proteomes" id="UP000270224">
    <property type="component" value="Unassembled WGS sequence"/>
</dbReference>
<evidence type="ECO:0008006" key="3">
    <source>
        <dbReference type="Google" id="ProtNLM"/>
    </source>
</evidence>
<comment type="caution">
    <text evidence="1">The sequence shown here is derived from an EMBL/GenBank/DDBJ whole genome shotgun (WGS) entry which is preliminary data.</text>
</comment>
<dbReference type="EMBL" id="RJUG01000001">
    <property type="protein sequence ID" value="ROI10765.1"/>
    <property type="molecule type" value="Genomic_DNA"/>
</dbReference>
<evidence type="ECO:0000313" key="1">
    <source>
        <dbReference type="EMBL" id="ROI10765.1"/>
    </source>
</evidence>
<dbReference type="RefSeq" id="WP_123264853.1">
    <property type="nucleotide sequence ID" value="NZ_RJUG01000001.1"/>
</dbReference>
<name>A0A3N0X0T9_9FLAO</name>
<protein>
    <recommendedName>
        <fullName evidence="3">D-alanine--D-alanine ligase</fullName>
    </recommendedName>
</protein>
<gene>
    <name evidence="1" type="ORF">EGI11_02415</name>
</gene>
<reference evidence="2" key="2">
    <citation type="submission" date="2018-11" db="EMBL/GenBank/DDBJ databases">
        <title>Proposal to divide the Flavobacteriaceae and reorganize its genera based on Amino Acid Identity values calculated from whole genome sequences.</title>
        <authorList>
            <person name="Nicholson A.C."/>
            <person name="Gulvik C.A."/>
            <person name="Whitney A.M."/>
            <person name="Humrighouse B.W."/>
            <person name="Bell M."/>
            <person name="Holmens B."/>
            <person name="Steigerwalt A."/>
            <person name="Villarma A."/>
            <person name="Sheth M."/>
            <person name="Batra D."/>
            <person name="Pryor J."/>
            <person name="Bernardet J.-F."/>
            <person name="Hugo C."/>
            <person name="Kampfer P."/>
            <person name="Newman J."/>
            <person name="Mcquiston J.R."/>
        </authorList>
    </citation>
    <scope>NUCLEOTIDE SEQUENCE [LARGE SCALE GENOMIC DNA]</scope>
    <source>
        <strain evidence="2">H3056</strain>
    </source>
</reference>
<accession>A0A3N0X0T9</accession>
<dbReference type="OrthoDB" id="9775266at2"/>
<dbReference type="SUPFAM" id="SSF56059">
    <property type="entry name" value="Glutathione synthetase ATP-binding domain-like"/>
    <property type="match status" value="1"/>
</dbReference>
<reference evidence="2" key="1">
    <citation type="submission" date="2018-11" db="EMBL/GenBank/DDBJ databases">
        <title>Proposal to divide the Flavobacteriaceae and reorganize its genera based on Amino Acid Identity values calculated from whole genome sequences.</title>
        <authorList>
            <person name="Nicholson A.C."/>
            <person name="Gulvik C.A."/>
            <person name="Whitney A.M."/>
            <person name="Humrighouse B.W."/>
            <person name="Bell M."/>
            <person name="Holmes B."/>
            <person name="Steigerwalt A."/>
            <person name="Villarma A."/>
            <person name="Sheth M."/>
            <person name="Batra D."/>
            <person name="Pryor J."/>
            <person name="Bernardet J.-F."/>
            <person name="Hugo C."/>
            <person name="Kampfer P."/>
            <person name="Newman J."/>
            <person name="Mcquiston J.R."/>
        </authorList>
    </citation>
    <scope>NUCLEOTIDE SEQUENCE [LARGE SCALE GENOMIC DNA]</scope>
    <source>
        <strain evidence="2">H3056</strain>
    </source>
</reference>
<proteinExistence type="predicted"/>
<sequence>MQMHALFHQAAHWERWDWRIKYLPILPVWVWNCVRAKSFWFFTPSNPKLLFGGFEGATKMSIYEHLPPGSFPKTLFVKAHTSFSEVKNSIENQFAYPFIVKPDIGRMGFMFRIIHNREQLLAYHGAMPVDYLVQEKVNYPIEVSVFYYRFPHESSGTITGFVRKEYLQISGDGKSTVEQLMLANDRVSGRIEEMKIRHQDRLKMVLRNNENLSLSYALNLSKGCRLISLEHEKDDALLHVFDSLSSYSDTLFYGRYDIKCSSVEDLKAGKNFSIIEYNGCGAEPHHVYGNGNSLRKACKILAEHWQILSKISLQNRQMGVKYDSFLEGWNTMRNCRKHFAKLKKLDASFPEFH</sequence>
<evidence type="ECO:0000313" key="2">
    <source>
        <dbReference type="Proteomes" id="UP000270224"/>
    </source>
</evidence>